<dbReference type="Gene3D" id="1.10.12.10">
    <property type="entry name" value="Lyase 2-enoyl-coa Hydratase, Chain A, domain 2"/>
    <property type="match status" value="1"/>
</dbReference>
<evidence type="ECO:0000313" key="4">
    <source>
        <dbReference type="EMBL" id="KAF2127947.1"/>
    </source>
</evidence>
<protein>
    <submittedName>
        <fullName evidence="4">Enoyl-CoA hydratase/isomeras-like protein</fullName>
    </submittedName>
</protein>
<dbReference type="Gene3D" id="3.90.226.10">
    <property type="entry name" value="2-enoyl-CoA Hydratase, Chain A, domain 1"/>
    <property type="match status" value="1"/>
</dbReference>
<dbReference type="InterPro" id="IPR014748">
    <property type="entry name" value="Enoyl-CoA_hydra_C"/>
</dbReference>
<dbReference type="InterPro" id="IPR001753">
    <property type="entry name" value="Enoyl-CoA_hydra/iso"/>
</dbReference>
<dbReference type="RefSeq" id="XP_033522336.1">
    <property type="nucleotide sequence ID" value="XM_033665989.1"/>
</dbReference>
<proteinExistence type="inferred from homology"/>
<dbReference type="PANTHER" id="PTHR43684:SF4">
    <property type="entry name" value="ENOYL-COA HYDRATASE_ISOMERASE FAMILY PROTEIN (AFU_ORTHOLOGUE AFUA_1G01890)"/>
    <property type="match status" value="1"/>
</dbReference>
<dbReference type="PANTHER" id="PTHR43684">
    <property type="match status" value="1"/>
</dbReference>
<dbReference type="OrthoDB" id="2018133at2759"/>
<dbReference type="EMBL" id="ML977509">
    <property type="protein sequence ID" value="KAF2127947.1"/>
    <property type="molecule type" value="Genomic_DNA"/>
</dbReference>
<keyword evidence="5" id="KW-1185">Reference proteome</keyword>
<comment type="similarity">
    <text evidence="2">Belongs to the enoyl-CoA hydratase/isomerase family.</text>
</comment>
<dbReference type="GeneID" id="54406421"/>
<dbReference type="CDD" id="cd06558">
    <property type="entry name" value="crotonase-like"/>
    <property type="match status" value="1"/>
</dbReference>
<evidence type="ECO:0000256" key="3">
    <source>
        <dbReference type="ARBA" id="ARBA00023026"/>
    </source>
</evidence>
<dbReference type="InterPro" id="IPR029045">
    <property type="entry name" value="ClpP/crotonase-like_dom_sf"/>
</dbReference>
<dbReference type="SUPFAM" id="SSF52096">
    <property type="entry name" value="ClpP/crotonase"/>
    <property type="match status" value="1"/>
</dbReference>
<reference evidence="4" key="1">
    <citation type="journal article" date="2020" name="Stud. Mycol.">
        <title>101 Dothideomycetes genomes: a test case for predicting lifestyles and emergence of pathogens.</title>
        <authorList>
            <person name="Haridas S."/>
            <person name="Albert R."/>
            <person name="Binder M."/>
            <person name="Bloem J."/>
            <person name="Labutti K."/>
            <person name="Salamov A."/>
            <person name="Andreopoulos B."/>
            <person name="Baker S."/>
            <person name="Barry K."/>
            <person name="Bills G."/>
            <person name="Bluhm B."/>
            <person name="Cannon C."/>
            <person name="Castanera R."/>
            <person name="Culley D."/>
            <person name="Daum C."/>
            <person name="Ezra D."/>
            <person name="Gonzalez J."/>
            <person name="Henrissat B."/>
            <person name="Kuo A."/>
            <person name="Liang C."/>
            <person name="Lipzen A."/>
            <person name="Lutzoni F."/>
            <person name="Magnuson J."/>
            <person name="Mondo S."/>
            <person name="Nolan M."/>
            <person name="Ohm R."/>
            <person name="Pangilinan J."/>
            <person name="Park H.-J."/>
            <person name="Ramirez L."/>
            <person name="Alfaro M."/>
            <person name="Sun H."/>
            <person name="Tritt A."/>
            <person name="Yoshinaga Y."/>
            <person name="Zwiers L.-H."/>
            <person name="Turgeon B."/>
            <person name="Goodwin S."/>
            <person name="Spatafora J."/>
            <person name="Crous P."/>
            <person name="Grigoriev I."/>
        </authorList>
    </citation>
    <scope>NUCLEOTIDE SEQUENCE</scope>
    <source>
        <strain evidence="4">CBS 119687</strain>
    </source>
</reference>
<accession>A0A6A6AAS0</accession>
<dbReference type="Pfam" id="PF00378">
    <property type="entry name" value="ECH_1"/>
    <property type="match status" value="1"/>
</dbReference>
<gene>
    <name evidence="4" type="ORF">P153DRAFT_342948</name>
</gene>
<evidence type="ECO:0000256" key="1">
    <source>
        <dbReference type="ARBA" id="ARBA00004685"/>
    </source>
</evidence>
<evidence type="ECO:0000256" key="2">
    <source>
        <dbReference type="ARBA" id="ARBA00005254"/>
    </source>
</evidence>
<organism evidence="4 5">
    <name type="scientific">Dothidotthia symphoricarpi CBS 119687</name>
    <dbReference type="NCBI Taxonomy" id="1392245"/>
    <lineage>
        <taxon>Eukaryota</taxon>
        <taxon>Fungi</taxon>
        <taxon>Dikarya</taxon>
        <taxon>Ascomycota</taxon>
        <taxon>Pezizomycotina</taxon>
        <taxon>Dothideomycetes</taxon>
        <taxon>Pleosporomycetidae</taxon>
        <taxon>Pleosporales</taxon>
        <taxon>Dothidotthiaceae</taxon>
        <taxon>Dothidotthia</taxon>
    </lineage>
</organism>
<name>A0A6A6AAS0_9PLEO</name>
<dbReference type="AlphaFoldDB" id="A0A6A6AAS0"/>
<evidence type="ECO:0000313" key="5">
    <source>
        <dbReference type="Proteomes" id="UP000799771"/>
    </source>
</evidence>
<dbReference type="InterPro" id="IPR051053">
    <property type="entry name" value="ECH/Chromodomain_protein"/>
</dbReference>
<dbReference type="Proteomes" id="UP000799771">
    <property type="component" value="Unassembled WGS sequence"/>
</dbReference>
<sequence length="306" mass="33322">MATPNYTSLNSTWQTIRTTPHPPEPSIIILTLHRPTHHNAFTDTMRAELEEAYTLFDADERVRCIVVTGSGRMFCAGADLDVGFNQGDEEEGVGGHRDGGGRAVLAIHHSRKPTIAAIQGPAVGVGITLTLPMAIRIAYRDAKIGFVFARRGIVMEAASSFFLPRLIGYSRAVQAVTTGRVGRAGDRVFDGLFAELCDTPEEVLPKALEVAVEVVRNTSSVSTYLMREMMWRDAGSAEGQHLLDSRIIYGLFGSPDNNEGVKSFMEKRPAEFTGTMENTKVTGYPWWVPIDTGGRAKVNPAGGPKL</sequence>
<comment type="pathway">
    <text evidence="1">Mycotoxin biosynthesis.</text>
</comment>
<keyword evidence="3" id="KW-0843">Virulence</keyword>